<organism evidence="6 7">
    <name type="scientific">Alkalibacterium pelagium</name>
    <dbReference type="NCBI Taxonomy" id="426702"/>
    <lineage>
        <taxon>Bacteria</taxon>
        <taxon>Bacillati</taxon>
        <taxon>Bacillota</taxon>
        <taxon>Bacilli</taxon>
        <taxon>Lactobacillales</taxon>
        <taxon>Carnobacteriaceae</taxon>
        <taxon>Alkalibacterium</taxon>
    </lineage>
</organism>
<dbReference type="InterPro" id="IPR000847">
    <property type="entry name" value="LysR_HTH_N"/>
</dbReference>
<gene>
    <name evidence="6" type="ORF">SAMN04488099_10916</name>
</gene>
<evidence type="ECO:0000256" key="2">
    <source>
        <dbReference type="ARBA" id="ARBA00023015"/>
    </source>
</evidence>
<dbReference type="FunFam" id="1.10.10.10:FF:000001">
    <property type="entry name" value="LysR family transcriptional regulator"/>
    <property type="match status" value="1"/>
</dbReference>
<evidence type="ECO:0000256" key="3">
    <source>
        <dbReference type="ARBA" id="ARBA00023125"/>
    </source>
</evidence>
<dbReference type="EMBL" id="FNZU01000009">
    <property type="protein sequence ID" value="SEK95657.1"/>
    <property type="molecule type" value="Genomic_DNA"/>
</dbReference>
<reference evidence="7" key="1">
    <citation type="submission" date="2016-10" db="EMBL/GenBank/DDBJ databases">
        <authorList>
            <person name="Varghese N."/>
            <person name="Submissions S."/>
        </authorList>
    </citation>
    <scope>NUCLEOTIDE SEQUENCE [LARGE SCALE GENOMIC DNA]</scope>
    <source>
        <strain evidence="7">DSM 19183</strain>
    </source>
</reference>
<dbReference type="Pfam" id="PF00126">
    <property type="entry name" value="HTH_1"/>
    <property type="match status" value="1"/>
</dbReference>
<dbReference type="PROSITE" id="PS50931">
    <property type="entry name" value="HTH_LYSR"/>
    <property type="match status" value="1"/>
</dbReference>
<dbReference type="PANTHER" id="PTHR30346:SF28">
    <property type="entry name" value="HTH-TYPE TRANSCRIPTIONAL REGULATOR CYNR"/>
    <property type="match status" value="1"/>
</dbReference>
<proteinExistence type="inferred from homology"/>
<evidence type="ECO:0000313" key="6">
    <source>
        <dbReference type="EMBL" id="SEK95657.1"/>
    </source>
</evidence>
<feature type="domain" description="HTH lysR-type" evidence="5">
    <location>
        <begin position="1"/>
        <end position="60"/>
    </location>
</feature>
<dbReference type="InterPro" id="IPR005119">
    <property type="entry name" value="LysR_subst-bd"/>
</dbReference>
<dbReference type="InterPro" id="IPR036388">
    <property type="entry name" value="WH-like_DNA-bd_sf"/>
</dbReference>
<dbReference type="STRING" id="426702.SAMN04488099_10916"/>
<dbReference type="PANTHER" id="PTHR30346">
    <property type="entry name" value="TRANSCRIPTIONAL DUAL REGULATOR HCAR-RELATED"/>
    <property type="match status" value="1"/>
</dbReference>
<evidence type="ECO:0000256" key="4">
    <source>
        <dbReference type="ARBA" id="ARBA00023163"/>
    </source>
</evidence>
<dbReference type="Gene3D" id="3.40.190.10">
    <property type="entry name" value="Periplasmic binding protein-like II"/>
    <property type="match status" value="2"/>
</dbReference>
<keyword evidence="3 6" id="KW-0238">DNA-binding</keyword>
<keyword evidence="4" id="KW-0804">Transcription</keyword>
<dbReference type="Proteomes" id="UP000199081">
    <property type="component" value="Unassembled WGS sequence"/>
</dbReference>
<sequence>MKLQDLYYFRQLAETRSFTETAEAFYISQPSISIALKRLEDEFNTRLISRDRSSKSVQLTETGELLYKRSQEIIDLIDKTKKVLHDMETREVHLGFLPTIGGHFLPSIMPHLSDYLPSLKLVEEESSDMMYDMVKNNQISSAIVGSDVPEFKEKWLTQIPIAVREMNVWVAQHHPLANYKRLNARMLKETSFVTLAKGYTHQRMFDKWAKANALDQSRVHFTNEIQTANSMIASGMSAGLMIDLLVRDRADLVKLELTHAPKFYISLLVNTSSEVTSDQKAFNDKLIKVVQDLFSDERQQV</sequence>
<dbReference type="SUPFAM" id="SSF53850">
    <property type="entry name" value="Periplasmic binding protein-like II"/>
    <property type="match status" value="1"/>
</dbReference>
<evidence type="ECO:0000259" key="5">
    <source>
        <dbReference type="PROSITE" id="PS50931"/>
    </source>
</evidence>
<dbReference type="GO" id="GO:0003677">
    <property type="term" value="F:DNA binding"/>
    <property type="evidence" value="ECO:0007669"/>
    <property type="project" value="UniProtKB-KW"/>
</dbReference>
<dbReference type="RefSeq" id="WP_170231004.1">
    <property type="nucleotide sequence ID" value="NZ_BJYC01000011.1"/>
</dbReference>
<accession>A0A1H7LBD6</accession>
<comment type="similarity">
    <text evidence="1">Belongs to the LysR transcriptional regulatory family.</text>
</comment>
<dbReference type="GO" id="GO:0032993">
    <property type="term" value="C:protein-DNA complex"/>
    <property type="evidence" value="ECO:0007669"/>
    <property type="project" value="TreeGrafter"/>
</dbReference>
<dbReference type="Gene3D" id="1.10.10.10">
    <property type="entry name" value="Winged helix-like DNA-binding domain superfamily/Winged helix DNA-binding domain"/>
    <property type="match status" value="1"/>
</dbReference>
<dbReference type="Pfam" id="PF03466">
    <property type="entry name" value="LysR_substrate"/>
    <property type="match status" value="1"/>
</dbReference>
<keyword evidence="2" id="KW-0805">Transcription regulation</keyword>
<name>A0A1H7LBD6_9LACT</name>
<evidence type="ECO:0000313" key="7">
    <source>
        <dbReference type="Proteomes" id="UP000199081"/>
    </source>
</evidence>
<dbReference type="AlphaFoldDB" id="A0A1H7LBD6"/>
<protein>
    <submittedName>
        <fullName evidence="6">DNA-binding transcriptional regulator, LysR family</fullName>
    </submittedName>
</protein>
<dbReference type="SUPFAM" id="SSF46785">
    <property type="entry name" value="Winged helix' DNA-binding domain"/>
    <property type="match status" value="1"/>
</dbReference>
<dbReference type="InterPro" id="IPR036390">
    <property type="entry name" value="WH_DNA-bd_sf"/>
</dbReference>
<evidence type="ECO:0000256" key="1">
    <source>
        <dbReference type="ARBA" id="ARBA00009437"/>
    </source>
</evidence>
<keyword evidence="7" id="KW-1185">Reference proteome</keyword>
<dbReference type="PRINTS" id="PR00039">
    <property type="entry name" value="HTHLYSR"/>
</dbReference>
<dbReference type="GO" id="GO:0003700">
    <property type="term" value="F:DNA-binding transcription factor activity"/>
    <property type="evidence" value="ECO:0007669"/>
    <property type="project" value="InterPro"/>
</dbReference>